<comment type="caution">
    <text evidence="5">The sequence shown here is derived from an EMBL/GenBank/DDBJ whole genome shotgun (WGS) entry which is preliminary data.</text>
</comment>
<accession>A0ABV5K7C4</accession>
<sequence length="1539" mass="161338">SGAVARTTSAGRVRFTAPARSGLVTVKYAVTDGIGEPVPDELTIQVQDVKDRKAYPGVAEPDVVAGEAGKTITIRPLANDLPGSDPVTPTAVSQLAGKVAQVGGAKVTTDLVDGTVSFVADKPRTYFLDYDLRYGNARFDRGRIRVDVKAPDKPPEAPVAMPDSVTLYGQAATLVDVVANDIDPTGGILVVQGAVPDRDDSLDVAVVQGRWLRVSARTGELRPNPQLVRYTISNGSRSGVEGQVVVTWRPAPADNTPVTEDDRAVVRAGGAVSVPVLDNDFSPAGDELELVSDLPDQDAGVLAVRSGDDDSVPTGQAFVTDRFVRYVAPRTLEDAETFTIRYLATNAAGQRTPGTLEVQVVPATRRNEPPEPPVLEARAVAGDTVKLRLPGVGVDPDGDPVTLVGIASAPTRGRIVRFGATSLVYQAYPGSVGTDEFTYSVVDALGAEATGEVRVAVTAPGTPQPPLAVADSITTEPGRVARMDVLANDYVAAGDRVTLSLPVKQPGVRLESPQGPLVVTAPATGARNVEVVYRVSNGLDSSQSTATLRLADSFNNPPVVFDAYGTPAAEESVGDGAIDSGDVDGEGDASSVSVDVLETAYDPDGDDADLRVAEVIAPPGVTASVSGGKVVVERGREPLVVPFRVADADGGSATASIYVPPLEGGAPYVIPGAAIEVAPGDTADLDLADYVADPAGGPVAFTLRDRISASPSAALSPRITGEGAFEIAAAKRYAGPGAVVFEVTTGDSVDDPDGVEAVLSVPVQVGAAEPILRCPDEPVRVAQARSVTLDIASLCHVWTPDPAAVDGLSFDADWRTSVDGLGIIDPQGPTIEVNADGAAAPGSRATLEVTSGGSAPGLLEIVVVKSPPPTLAPIRLDDMSAGEQRTIDLAPYLRAGVIDPQPTVVSVRQLTGLDVRAAKDGSTVRLSTGDKVNGRAEFLVVMSDVTGSTGPERQVEGRLVLDVLDRPDAPAAPVPGNAVRDREVALTWREPAQNGSPIDRYEVRSGGVTQSCGGTSCEVGGLQNGRDYRFQVRAHNAVGWSEWSSPSAVATPDARPGRVGPIELVQEGDGFVKIRWTPPATETSQIKQYVVSWQNGGSTTTRSPRLTVTGLDNNRPYSFTVYAVNQTFRGEARVSGRFQSFGTPARPAAPVLTEARTSSDDTAVQVTWPAVDPPNGPGPMRYTVLRDGRPLVNCVDIRATTCTNAGIQYDGTTYAYSVRATNKNGKGKTSTGPATTFQAVGEPEPWGPWTVAPTGANNTGTTSYTIPDTNGAQSRVRIYRDGALLTEFDATGPRTEPIATPDNDGPHAFQLEACNEKGACVRSDVQNLQTYGPLNRGHITNMTWDNNGKNVRWSITVDANGDPATLTVRSRQRGTQTFELPGPGTFTFRTEAVDIGYSNTETLTATLSDASPARGPAERQATSDRTQDPPDPTVTISKGEACRDGTSNPCGGSAAAGTLCNVPQCAKIRFESANWEFNPMFCDLVDTRTGKYINDRQVATNRTVSPGPYYGFPGETVHAECGDSSGNVLARSNDLRWPN</sequence>
<evidence type="ECO:0000256" key="3">
    <source>
        <dbReference type="SAM" id="MobiDB-lite"/>
    </source>
</evidence>
<evidence type="ECO:0000256" key="2">
    <source>
        <dbReference type="ARBA" id="ARBA00023326"/>
    </source>
</evidence>
<organism evidence="5 6">
    <name type="scientific">Nocardioides plantarum</name>
    <dbReference type="NCBI Taxonomy" id="29299"/>
    <lineage>
        <taxon>Bacteria</taxon>
        <taxon>Bacillati</taxon>
        <taxon>Actinomycetota</taxon>
        <taxon>Actinomycetes</taxon>
        <taxon>Propionibacteriales</taxon>
        <taxon>Nocardioidaceae</taxon>
        <taxon>Nocardioides</taxon>
    </lineage>
</organism>
<dbReference type="Proteomes" id="UP001589750">
    <property type="component" value="Unassembled WGS sequence"/>
</dbReference>
<dbReference type="InterPro" id="IPR050617">
    <property type="entry name" value="E3_ligase_FN3/SPRY"/>
</dbReference>
<evidence type="ECO:0000313" key="6">
    <source>
        <dbReference type="Proteomes" id="UP001589750"/>
    </source>
</evidence>
<dbReference type="SUPFAM" id="SSF49265">
    <property type="entry name" value="Fibronectin type III"/>
    <property type="match status" value="2"/>
</dbReference>
<keyword evidence="1" id="KW-0326">Glycosidase</keyword>
<evidence type="ECO:0000256" key="1">
    <source>
        <dbReference type="ARBA" id="ARBA00023295"/>
    </source>
</evidence>
<dbReference type="SMART" id="SM00060">
    <property type="entry name" value="FN3"/>
    <property type="match status" value="3"/>
</dbReference>
<dbReference type="PROSITE" id="PS50853">
    <property type="entry name" value="FN3"/>
    <property type="match status" value="2"/>
</dbReference>
<reference evidence="5 6" key="1">
    <citation type="submission" date="2024-09" db="EMBL/GenBank/DDBJ databases">
        <authorList>
            <person name="Sun Q."/>
            <person name="Mori K."/>
        </authorList>
    </citation>
    <scope>NUCLEOTIDE SEQUENCE [LARGE SCALE GENOMIC DNA]</scope>
    <source>
        <strain evidence="5 6">JCM 9626</strain>
    </source>
</reference>
<gene>
    <name evidence="5" type="ORF">ACFFRI_06310</name>
</gene>
<dbReference type="CDD" id="cd00063">
    <property type="entry name" value="FN3"/>
    <property type="match status" value="2"/>
</dbReference>
<dbReference type="Pfam" id="PF00041">
    <property type="entry name" value="fn3"/>
    <property type="match status" value="2"/>
</dbReference>
<keyword evidence="1" id="KW-0378">Hydrolase</keyword>
<protein>
    <submittedName>
        <fullName evidence="5">Ig-like domain-containing protein</fullName>
    </submittedName>
</protein>
<name>A0ABV5K7C4_9ACTN</name>
<evidence type="ECO:0000313" key="5">
    <source>
        <dbReference type="EMBL" id="MFB9312652.1"/>
    </source>
</evidence>
<evidence type="ECO:0000259" key="4">
    <source>
        <dbReference type="PROSITE" id="PS50853"/>
    </source>
</evidence>
<proteinExistence type="predicted"/>
<dbReference type="PANTHER" id="PTHR24099:SF11">
    <property type="entry name" value="FIBRONECTIN TYPE III DOMAIN-CONTAINING 3BA-RELATED"/>
    <property type="match status" value="1"/>
</dbReference>
<feature type="domain" description="Fibronectin type-III" evidence="4">
    <location>
        <begin position="969"/>
        <end position="1054"/>
    </location>
</feature>
<feature type="non-terminal residue" evidence="5">
    <location>
        <position position="1"/>
    </location>
</feature>
<dbReference type="Gene3D" id="2.60.40.10">
    <property type="entry name" value="Immunoglobulins"/>
    <property type="match status" value="3"/>
</dbReference>
<keyword evidence="2" id="KW-0624">Polysaccharide degradation</keyword>
<dbReference type="InterPro" id="IPR013783">
    <property type="entry name" value="Ig-like_fold"/>
</dbReference>
<dbReference type="Gene3D" id="2.60.40.3440">
    <property type="match status" value="1"/>
</dbReference>
<dbReference type="PANTHER" id="PTHR24099">
    <property type="entry name" value="E3 UBIQUITIN-PROTEIN LIGASE TRIM36-RELATED"/>
    <property type="match status" value="1"/>
</dbReference>
<feature type="region of interest" description="Disordered" evidence="3">
    <location>
        <begin position="1404"/>
        <end position="1440"/>
    </location>
</feature>
<dbReference type="RefSeq" id="WP_379140899.1">
    <property type="nucleotide sequence ID" value="NZ_JBHMDG010000008.1"/>
</dbReference>
<keyword evidence="2" id="KW-0119">Carbohydrate metabolism</keyword>
<dbReference type="EMBL" id="JBHMDG010000008">
    <property type="protein sequence ID" value="MFB9312652.1"/>
    <property type="molecule type" value="Genomic_DNA"/>
</dbReference>
<dbReference type="Pfam" id="PF17963">
    <property type="entry name" value="Big_9"/>
    <property type="match status" value="2"/>
</dbReference>
<dbReference type="InterPro" id="IPR036116">
    <property type="entry name" value="FN3_sf"/>
</dbReference>
<feature type="domain" description="Fibronectin type-III" evidence="4">
    <location>
        <begin position="1058"/>
        <end position="1146"/>
    </location>
</feature>
<keyword evidence="6" id="KW-1185">Reference proteome</keyword>
<dbReference type="InterPro" id="IPR003961">
    <property type="entry name" value="FN3_dom"/>
</dbReference>